<gene>
    <name evidence="2" type="ORF">SYNTR_0422</name>
</gene>
<evidence type="ECO:0000313" key="3">
    <source>
        <dbReference type="Proteomes" id="UP000426444"/>
    </source>
</evidence>
<dbReference type="Pfam" id="PF14588">
    <property type="entry name" value="YjgF_endoribonc"/>
    <property type="match status" value="1"/>
</dbReference>
<dbReference type="SUPFAM" id="SSF55298">
    <property type="entry name" value="YjgF-like"/>
    <property type="match status" value="1"/>
</dbReference>
<name>A0A6I6DCH8_9FIRM</name>
<accession>A0A6I6DCH8</accession>
<proteinExistence type="predicted"/>
<protein>
    <recommendedName>
        <fullName evidence="1">Endoribonuclease L-PSP/chorismate mutase-like domain-containing protein</fullName>
    </recommendedName>
</protein>
<dbReference type="CDD" id="cd02199">
    <property type="entry name" value="YjgF_YER057c_UK114_like_1"/>
    <property type="match status" value="1"/>
</dbReference>
<organism evidence="2 3">
    <name type="scientific">Candidatus Syntrophocurvum alkaliphilum</name>
    <dbReference type="NCBI Taxonomy" id="2293317"/>
    <lineage>
        <taxon>Bacteria</taxon>
        <taxon>Bacillati</taxon>
        <taxon>Bacillota</taxon>
        <taxon>Clostridia</taxon>
        <taxon>Eubacteriales</taxon>
        <taxon>Syntrophomonadaceae</taxon>
        <taxon>Candidatus Syntrophocurvum</taxon>
    </lineage>
</organism>
<dbReference type="RefSeq" id="WP_156202952.1">
    <property type="nucleotide sequence ID" value="NZ_CP046457.1"/>
</dbReference>
<dbReference type="KEGG" id="salq:SYNTR_0422"/>
<dbReference type="OrthoDB" id="9806350at2"/>
<dbReference type="Gene3D" id="3.30.1330.40">
    <property type="entry name" value="RutC-like"/>
    <property type="match status" value="1"/>
</dbReference>
<dbReference type="InterPro" id="IPR035959">
    <property type="entry name" value="RutC-like_sf"/>
</dbReference>
<evidence type="ECO:0000259" key="1">
    <source>
        <dbReference type="Pfam" id="PF14588"/>
    </source>
</evidence>
<dbReference type="InterPro" id="IPR013813">
    <property type="entry name" value="Endoribo_LPSP/chorism_mut-like"/>
</dbReference>
<dbReference type="EMBL" id="CP046457">
    <property type="protein sequence ID" value="QGT99015.1"/>
    <property type="molecule type" value="Genomic_DNA"/>
</dbReference>
<dbReference type="AlphaFoldDB" id="A0A6I6DCH8"/>
<sequence>MNVNQRLIDLEIEIPEMSKPLADYVPAVKTGEYIFISGQLPIVDGDLIYSGKIGKNLSLGEGKDAARIACINCLAALKSKVSLEDVEQIVKVTGYVQCGEDFIEHPQVINGASELLGQIFGDKGTHSRAAVGVNSLPLNAPCEVEMIVKIK</sequence>
<reference evidence="3" key="1">
    <citation type="journal article" date="2019" name="Microbiology">
        <title>Complete Genome Sequence of an Uncultured Bacterium of the Candidate Phylum Bipolaricaulota.</title>
        <authorList>
            <person name="Kadnikov V.V."/>
            <person name="Mardanov A.V."/>
            <person name="Beletsky A.V."/>
            <person name="Frank Y.A."/>
            <person name="Karnachuk O.V."/>
            <person name="Ravin N.V."/>
        </authorList>
    </citation>
    <scope>NUCLEOTIDE SEQUENCE [LARGE SCALE GENOMIC DNA]</scope>
</reference>
<dbReference type="Proteomes" id="UP000426444">
    <property type="component" value="Chromosome"/>
</dbReference>
<dbReference type="PANTHER" id="PTHR43760:SF1">
    <property type="entry name" value="ENDORIBONUCLEASE L-PSP_CHORISMATE MUTASE-LIKE DOMAIN-CONTAINING PROTEIN"/>
    <property type="match status" value="1"/>
</dbReference>
<feature type="domain" description="Endoribonuclease L-PSP/chorismate mutase-like" evidence="1">
    <location>
        <begin position="5"/>
        <end position="147"/>
    </location>
</feature>
<dbReference type="PANTHER" id="PTHR43760">
    <property type="entry name" value="ENDORIBONUCLEASE-RELATED"/>
    <property type="match status" value="1"/>
</dbReference>
<keyword evidence="3" id="KW-1185">Reference proteome</keyword>
<evidence type="ECO:0000313" key="2">
    <source>
        <dbReference type="EMBL" id="QGT99015.1"/>
    </source>
</evidence>